<dbReference type="PANTHER" id="PTHR42852">
    <property type="entry name" value="THIOL:DISULFIDE INTERCHANGE PROTEIN DSBE"/>
    <property type="match status" value="1"/>
</dbReference>
<feature type="chain" id="PRO_5047400127" description="Thioredoxin domain-containing protein" evidence="5">
    <location>
        <begin position="20"/>
        <end position="181"/>
    </location>
</feature>
<evidence type="ECO:0000256" key="2">
    <source>
        <dbReference type="ARBA" id="ARBA00022748"/>
    </source>
</evidence>
<evidence type="ECO:0000313" key="8">
    <source>
        <dbReference type="Proteomes" id="UP000643403"/>
    </source>
</evidence>
<dbReference type="PROSITE" id="PS51352">
    <property type="entry name" value="THIOREDOXIN_2"/>
    <property type="match status" value="1"/>
</dbReference>
<dbReference type="InterPro" id="IPR017937">
    <property type="entry name" value="Thioredoxin_CS"/>
</dbReference>
<dbReference type="Proteomes" id="UP000643403">
    <property type="component" value="Unassembled WGS sequence"/>
</dbReference>
<comment type="caution">
    <text evidence="7">The sequence shown here is derived from an EMBL/GenBank/DDBJ whole genome shotgun (WGS) entry which is preliminary data.</text>
</comment>
<evidence type="ECO:0000313" key="7">
    <source>
        <dbReference type="EMBL" id="GGZ66940.1"/>
    </source>
</evidence>
<keyword evidence="5" id="KW-0732">Signal</keyword>
<name>A0ABQ3C3W8_9GAMM</name>
<dbReference type="PANTHER" id="PTHR42852:SF6">
    <property type="entry name" value="THIOL:DISULFIDE INTERCHANGE PROTEIN DSBE"/>
    <property type="match status" value="1"/>
</dbReference>
<feature type="domain" description="Thioredoxin" evidence="6">
    <location>
        <begin position="40"/>
        <end position="177"/>
    </location>
</feature>
<evidence type="ECO:0000256" key="5">
    <source>
        <dbReference type="SAM" id="SignalP"/>
    </source>
</evidence>
<keyword evidence="4" id="KW-0676">Redox-active center</keyword>
<dbReference type="EMBL" id="BMXY01000003">
    <property type="protein sequence ID" value="GGZ66940.1"/>
    <property type="molecule type" value="Genomic_DNA"/>
</dbReference>
<sequence>MTRILVLAAALLAGLAACSRDEPAPEQPVVQVEAKPSQPQPVQAVQPRLQVTTVDGATFDLARHRGRFVVVNFWATWCGPCLKEMPELSKLAERGDVDVIGLAYEEIEPDAMRAFLKTRPVSYPIAILDTYKPLPDFETPRGLPMTLLIAPDGRVAMKVAGAVTVAAIDEAIARHASDAQG</sequence>
<dbReference type="CDD" id="cd02966">
    <property type="entry name" value="TlpA_like_family"/>
    <property type="match status" value="1"/>
</dbReference>
<dbReference type="InterPro" id="IPR013766">
    <property type="entry name" value="Thioredoxin_domain"/>
</dbReference>
<keyword evidence="2" id="KW-0201">Cytochrome c-type biogenesis</keyword>
<keyword evidence="3" id="KW-1015">Disulfide bond</keyword>
<dbReference type="SUPFAM" id="SSF52833">
    <property type="entry name" value="Thioredoxin-like"/>
    <property type="match status" value="1"/>
</dbReference>
<dbReference type="Pfam" id="PF08534">
    <property type="entry name" value="Redoxin"/>
    <property type="match status" value="1"/>
</dbReference>
<dbReference type="InterPro" id="IPR013740">
    <property type="entry name" value="Redoxin"/>
</dbReference>
<comment type="subcellular location">
    <subcellularLocation>
        <location evidence="1">Cell envelope</location>
    </subcellularLocation>
</comment>
<proteinExistence type="predicted"/>
<gene>
    <name evidence="7" type="ORF">GCM10008101_21280</name>
</gene>
<evidence type="ECO:0000259" key="6">
    <source>
        <dbReference type="PROSITE" id="PS51352"/>
    </source>
</evidence>
<evidence type="ECO:0000256" key="1">
    <source>
        <dbReference type="ARBA" id="ARBA00004196"/>
    </source>
</evidence>
<reference evidence="8" key="1">
    <citation type="journal article" date="2019" name="Int. J. Syst. Evol. Microbiol.">
        <title>The Global Catalogue of Microorganisms (GCM) 10K type strain sequencing project: providing services to taxonomists for standard genome sequencing and annotation.</title>
        <authorList>
            <consortium name="The Broad Institute Genomics Platform"/>
            <consortium name="The Broad Institute Genome Sequencing Center for Infectious Disease"/>
            <person name="Wu L."/>
            <person name="Ma J."/>
        </authorList>
    </citation>
    <scope>NUCLEOTIDE SEQUENCE [LARGE SCALE GENOMIC DNA]</scope>
    <source>
        <strain evidence="8">KCTC 22558</strain>
    </source>
</reference>
<dbReference type="PROSITE" id="PS51257">
    <property type="entry name" value="PROKAR_LIPOPROTEIN"/>
    <property type="match status" value="1"/>
</dbReference>
<dbReference type="InterPro" id="IPR036249">
    <property type="entry name" value="Thioredoxin-like_sf"/>
</dbReference>
<dbReference type="InterPro" id="IPR050553">
    <property type="entry name" value="Thioredoxin_ResA/DsbE_sf"/>
</dbReference>
<dbReference type="Gene3D" id="3.40.30.10">
    <property type="entry name" value="Glutaredoxin"/>
    <property type="match status" value="1"/>
</dbReference>
<evidence type="ECO:0000256" key="4">
    <source>
        <dbReference type="ARBA" id="ARBA00023284"/>
    </source>
</evidence>
<protein>
    <recommendedName>
        <fullName evidence="6">Thioredoxin domain-containing protein</fullName>
    </recommendedName>
</protein>
<evidence type="ECO:0000256" key="3">
    <source>
        <dbReference type="ARBA" id="ARBA00023157"/>
    </source>
</evidence>
<dbReference type="PROSITE" id="PS00194">
    <property type="entry name" value="THIOREDOXIN_1"/>
    <property type="match status" value="1"/>
</dbReference>
<dbReference type="RefSeq" id="WP_189449749.1">
    <property type="nucleotide sequence ID" value="NZ_BMXY01000003.1"/>
</dbReference>
<keyword evidence="8" id="KW-1185">Reference proteome</keyword>
<organism evidence="7 8">
    <name type="scientific">Cognatilysobacter xinjiangensis</name>
    <dbReference type="NCBI Taxonomy" id="546892"/>
    <lineage>
        <taxon>Bacteria</taxon>
        <taxon>Pseudomonadati</taxon>
        <taxon>Pseudomonadota</taxon>
        <taxon>Gammaproteobacteria</taxon>
        <taxon>Lysobacterales</taxon>
        <taxon>Lysobacteraceae</taxon>
        <taxon>Cognatilysobacter</taxon>
    </lineage>
</organism>
<feature type="signal peptide" evidence="5">
    <location>
        <begin position="1"/>
        <end position="19"/>
    </location>
</feature>
<accession>A0ABQ3C3W8</accession>